<comment type="catalytic activity">
    <reaction evidence="8 9">
        <text>a 6-O-methyl-2'-deoxyguanosine in DNA + L-cysteinyl-[protein] = S-methyl-L-cysteinyl-[protein] + a 2'-deoxyguanosine in DNA</text>
        <dbReference type="Rhea" id="RHEA:24000"/>
        <dbReference type="Rhea" id="RHEA-COMP:10131"/>
        <dbReference type="Rhea" id="RHEA-COMP:10132"/>
        <dbReference type="Rhea" id="RHEA-COMP:11367"/>
        <dbReference type="Rhea" id="RHEA-COMP:11368"/>
        <dbReference type="ChEBI" id="CHEBI:29950"/>
        <dbReference type="ChEBI" id="CHEBI:82612"/>
        <dbReference type="ChEBI" id="CHEBI:85445"/>
        <dbReference type="ChEBI" id="CHEBI:85448"/>
        <dbReference type="EC" id="2.1.1.63"/>
    </reaction>
</comment>
<dbReference type="AlphaFoldDB" id="A0A643FAV2"/>
<dbReference type="PANTHER" id="PTHR10815:SF5">
    <property type="entry name" value="METHYLATED-DNA--PROTEIN-CYSTEINE METHYLTRANSFERASE"/>
    <property type="match status" value="1"/>
</dbReference>
<evidence type="ECO:0000259" key="10">
    <source>
        <dbReference type="Pfam" id="PF01035"/>
    </source>
</evidence>
<feature type="domain" description="Methylated-DNA-[protein]-cysteine S-methyltransferase DNA binding" evidence="10">
    <location>
        <begin position="86"/>
        <end position="166"/>
    </location>
</feature>
<dbReference type="Pfam" id="PF01035">
    <property type="entry name" value="DNA_binding_1"/>
    <property type="match status" value="1"/>
</dbReference>
<evidence type="ECO:0000256" key="8">
    <source>
        <dbReference type="ARBA" id="ARBA00049348"/>
    </source>
</evidence>
<accession>A0A643FAV2</accession>
<comment type="caution">
    <text evidence="12">The sequence shown here is derived from an EMBL/GenBank/DDBJ whole genome shotgun (WGS) entry which is preliminary data.</text>
</comment>
<comment type="similarity">
    <text evidence="2 9">Belongs to the MGMT family.</text>
</comment>
<evidence type="ECO:0000256" key="7">
    <source>
        <dbReference type="ARBA" id="ARBA00023204"/>
    </source>
</evidence>
<dbReference type="PROSITE" id="PS00374">
    <property type="entry name" value="MGMT"/>
    <property type="match status" value="1"/>
</dbReference>
<dbReference type="InterPro" id="IPR036631">
    <property type="entry name" value="MGMT_N_sf"/>
</dbReference>
<evidence type="ECO:0000256" key="4">
    <source>
        <dbReference type="ARBA" id="ARBA00022603"/>
    </source>
</evidence>
<dbReference type="PANTHER" id="PTHR10815">
    <property type="entry name" value="METHYLATED-DNA--PROTEIN-CYSTEINE METHYLTRANSFERASE"/>
    <property type="match status" value="1"/>
</dbReference>
<feature type="active site" description="Nucleophile; methyl group acceptor" evidence="9">
    <location>
        <position position="137"/>
    </location>
</feature>
<evidence type="ECO:0000313" key="12">
    <source>
        <dbReference type="EMBL" id="KAB0579508.1"/>
    </source>
</evidence>
<comment type="miscellaneous">
    <text evidence="9">This enzyme catalyzes only one turnover and therefore is not strictly catalytic. According to one definition, an enzyme is a biocatalyst that acts repeatedly and over many reaction cycles.</text>
</comment>
<evidence type="ECO:0000256" key="9">
    <source>
        <dbReference type="HAMAP-Rule" id="MF_00772"/>
    </source>
</evidence>
<comment type="subcellular location">
    <subcellularLocation>
        <location evidence="9">Cytoplasm</location>
    </subcellularLocation>
</comment>
<dbReference type="InterPro" id="IPR008332">
    <property type="entry name" value="MethylG_MeTrfase_N"/>
</dbReference>
<keyword evidence="5 9" id="KW-0808">Transferase</keyword>
<dbReference type="FunFam" id="1.10.10.10:FF:000214">
    <property type="entry name" value="Methylated-DNA--protein-cysteine methyltransferase"/>
    <property type="match status" value="1"/>
</dbReference>
<evidence type="ECO:0000256" key="3">
    <source>
        <dbReference type="ARBA" id="ARBA00022490"/>
    </source>
</evidence>
<dbReference type="GO" id="GO:0005737">
    <property type="term" value="C:cytoplasm"/>
    <property type="evidence" value="ECO:0007669"/>
    <property type="project" value="UniProtKB-SubCell"/>
</dbReference>
<dbReference type="GO" id="GO:0032259">
    <property type="term" value="P:methylation"/>
    <property type="evidence" value="ECO:0007669"/>
    <property type="project" value="UniProtKB-KW"/>
</dbReference>
<dbReference type="Pfam" id="PF02870">
    <property type="entry name" value="Methyltransf_1N"/>
    <property type="match status" value="1"/>
</dbReference>
<name>A0A643FAV2_IDEDE</name>
<evidence type="ECO:0000256" key="6">
    <source>
        <dbReference type="ARBA" id="ARBA00022763"/>
    </source>
</evidence>
<feature type="domain" description="Methylguanine DNA methyltransferase ribonuclease-like" evidence="11">
    <location>
        <begin position="13"/>
        <end position="82"/>
    </location>
</feature>
<keyword evidence="13" id="KW-1185">Reference proteome</keyword>
<dbReference type="GO" id="GO:0006307">
    <property type="term" value="P:DNA alkylation repair"/>
    <property type="evidence" value="ECO:0007669"/>
    <property type="project" value="UniProtKB-UniRule"/>
</dbReference>
<dbReference type="OrthoDB" id="9802228at2"/>
<dbReference type="Gene3D" id="3.30.160.70">
    <property type="entry name" value="Methylated DNA-protein cysteine methyltransferase domain"/>
    <property type="match status" value="1"/>
</dbReference>
<dbReference type="InterPro" id="IPR014048">
    <property type="entry name" value="MethylDNA_cys_MeTrfase_DNA-bd"/>
</dbReference>
<organism evidence="12 13">
    <name type="scientific">Ideonella dechloratans</name>
    <dbReference type="NCBI Taxonomy" id="36863"/>
    <lineage>
        <taxon>Bacteria</taxon>
        <taxon>Pseudomonadati</taxon>
        <taxon>Pseudomonadota</taxon>
        <taxon>Betaproteobacteria</taxon>
        <taxon>Burkholderiales</taxon>
        <taxon>Sphaerotilaceae</taxon>
        <taxon>Ideonella</taxon>
    </lineage>
</organism>
<dbReference type="SUPFAM" id="SSF46767">
    <property type="entry name" value="Methylated DNA-protein cysteine methyltransferase, C-terminal domain"/>
    <property type="match status" value="1"/>
</dbReference>
<keyword evidence="4 9" id="KW-0489">Methyltransferase</keyword>
<comment type="function">
    <text evidence="9">Involved in the cellular defense against the biological effects of O6-methylguanine (O6-MeG) and O4-methylthymine (O4-MeT) in DNA. Repairs the methylated nucleobase in DNA by stoichiometrically transferring the methyl group to a cysteine residue in the enzyme. This is a suicide reaction: the enzyme is irreversibly inactivated.</text>
</comment>
<keyword evidence="7 9" id="KW-0234">DNA repair</keyword>
<evidence type="ECO:0000259" key="11">
    <source>
        <dbReference type="Pfam" id="PF02870"/>
    </source>
</evidence>
<dbReference type="HAMAP" id="MF_00772">
    <property type="entry name" value="OGT"/>
    <property type="match status" value="1"/>
</dbReference>
<evidence type="ECO:0000256" key="1">
    <source>
        <dbReference type="ARBA" id="ARBA00001286"/>
    </source>
</evidence>
<protein>
    <recommendedName>
        <fullName evidence="9">Methylated-DNA--protein-cysteine methyltransferase</fullName>
        <ecNumber evidence="9">2.1.1.63</ecNumber>
    </recommendedName>
    <alternativeName>
        <fullName evidence="9">6-O-methylguanine-DNA methyltransferase</fullName>
        <shortName evidence="9">MGMT</shortName>
    </alternativeName>
    <alternativeName>
        <fullName evidence="9">O-6-methylguanine-DNA-alkyltransferase</fullName>
    </alternativeName>
</protein>
<dbReference type="Proteomes" id="UP000430120">
    <property type="component" value="Unassembled WGS sequence"/>
</dbReference>
<reference evidence="12 13" key="1">
    <citation type="submission" date="2019-09" db="EMBL/GenBank/DDBJ databases">
        <title>Draft genome sequences of 48 bacterial type strains from the CCUG.</title>
        <authorList>
            <person name="Tunovic T."/>
            <person name="Pineiro-Iglesias B."/>
            <person name="Unosson C."/>
            <person name="Inganas E."/>
            <person name="Ohlen M."/>
            <person name="Cardew S."/>
            <person name="Jensie-Markopoulos S."/>
            <person name="Salva-Serra F."/>
            <person name="Jaen-Luchoro D."/>
            <person name="Karlsson R."/>
            <person name="Svensson-Stadler L."/>
            <person name="Chun J."/>
            <person name="Moore E."/>
        </authorList>
    </citation>
    <scope>NUCLEOTIDE SEQUENCE [LARGE SCALE GENOMIC DNA]</scope>
    <source>
        <strain evidence="12 13">CCUG 30977</strain>
    </source>
</reference>
<dbReference type="SUPFAM" id="SSF53155">
    <property type="entry name" value="Methylated DNA-protein cysteine methyltransferase domain"/>
    <property type="match status" value="1"/>
</dbReference>
<sequence length="176" mass="18668">MSLSLHRDWVAQTLVDTPLGPLRLAASTQGLGGAWFEDQKHHPGPLDAPAQAGHPVLAQARDELDAYWRAPREARFTTPLDPAGTAFQRAVWAALRALAPGQTCSYGALARQLQQAQAVRAVAAAVGRNPLSIFIPCHRVLGADGSLTGYAGGLARKRALLHNEGVPLPAELFTAT</sequence>
<dbReference type="InterPro" id="IPR001497">
    <property type="entry name" value="MethylDNA_cys_MeTrfase_AS"/>
</dbReference>
<gene>
    <name evidence="12" type="ORF">F7Q92_14660</name>
</gene>
<dbReference type="Gene3D" id="1.10.10.10">
    <property type="entry name" value="Winged helix-like DNA-binding domain superfamily/Winged helix DNA-binding domain"/>
    <property type="match status" value="1"/>
</dbReference>
<dbReference type="InterPro" id="IPR023546">
    <property type="entry name" value="MGMT"/>
</dbReference>
<evidence type="ECO:0000313" key="13">
    <source>
        <dbReference type="Proteomes" id="UP000430120"/>
    </source>
</evidence>
<evidence type="ECO:0000256" key="2">
    <source>
        <dbReference type="ARBA" id="ARBA00008711"/>
    </source>
</evidence>
<comment type="catalytic activity">
    <reaction evidence="1 9">
        <text>a 4-O-methyl-thymidine in DNA + L-cysteinyl-[protein] = a thymidine in DNA + S-methyl-L-cysteinyl-[protein]</text>
        <dbReference type="Rhea" id="RHEA:53428"/>
        <dbReference type="Rhea" id="RHEA-COMP:10131"/>
        <dbReference type="Rhea" id="RHEA-COMP:10132"/>
        <dbReference type="Rhea" id="RHEA-COMP:13555"/>
        <dbReference type="Rhea" id="RHEA-COMP:13556"/>
        <dbReference type="ChEBI" id="CHEBI:29950"/>
        <dbReference type="ChEBI" id="CHEBI:82612"/>
        <dbReference type="ChEBI" id="CHEBI:137386"/>
        <dbReference type="ChEBI" id="CHEBI:137387"/>
        <dbReference type="EC" id="2.1.1.63"/>
    </reaction>
</comment>
<dbReference type="GO" id="GO:0003908">
    <property type="term" value="F:methylated-DNA-[protein]-cysteine S-methyltransferase activity"/>
    <property type="evidence" value="ECO:0007669"/>
    <property type="project" value="UniProtKB-UniRule"/>
</dbReference>
<dbReference type="EMBL" id="VZPB01000037">
    <property type="protein sequence ID" value="KAB0579508.1"/>
    <property type="molecule type" value="Genomic_DNA"/>
</dbReference>
<dbReference type="EC" id="2.1.1.63" evidence="9"/>
<keyword evidence="3 9" id="KW-0963">Cytoplasm</keyword>
<dbReference type="CDD" id="cd06445">
    <property type="entry name" value="ATase"/>
    <property type="match status" value="1"/>
</dbReference>
<dbReference type="InterPro" id="IPR036388">
    <property type="entry name" value="WH-like_DNA-bd_sf"/>
</dbReference>
<dbReference type="RefSeq" id="WP_151124864.1">
    <property type="nucleotide sequence ID" value="NZ_CP088081.1"/>
</dbReference>
<dbReference type="InterPro" id="IPR036217">
    <property type="entry name" value="MethylDNA_cys_MeTrfase_DNAb"/>
</dbReference>
<keyword evidence="6 9" id="KW-0227">DNA damage</keyword>
<evidence type="ECO:0000256" key="5">
    <source>
        <dbReference type="ARBA" id="ARBA00022679"/>
    </source>
</evidence>
<dbReference type="NCBIfam" id="TIGR00589">
    <property type="entry name" value="ogt"/>
    <property type="match status" value="1"/>
</dbReference>
<proteinExistence type="inferred from homology"/>